<dbReference type="RefSeq" id="XP_062760703.1">
    <property type="nucleotide sequence ID" value="XM_062898531.1"/>
</dbReference>
<feature type="compositionally biased region" description="Basic and acidic residues" evidence="1">
    <location>
        <begin position="398"/>
        <end position="410"/>
    </location>
</feature>
<proteinExistence type="predicted"/>
<reference evidence="2" key="1">
    <citation type="submission" date="2023-11" db="EMBL/GenBank/DDBJ databases">
        <title>The genome sequences of three competitors of mushroom-forming fungi.</title>
        <authorList>
            <person name="Beijen E."/>
            <person name="Ohm R.A."/>
        </authorList>
    </citation>
    <scope>NUCLEOTIDE SEQUENCE</scope>
    <source>
        <strain evidence="2">CBS 100526</strain>
    </source>
</reference>
<feature type="region of interest" description="Disordered" evidence="1">
    <location>
        <begin position="151"/>
        <end position="179"/>
    </location>
</feature>
<sequence>MSHPWQNTHDMKEEAGFKTLRVEPSPLCARPYLSLSRHEGEREGIGHMGRLVRWHLLRSVVEVVSGGNSSFKIVSSVLRDLSRPRRSTAWFNALNAETVPAKTWKYLDRGQSGSLRLLILLEALTALLTSARRKRLEPTVASHPLGPEIAGTTFGGRRSEDAQRARATRSLAPAGPASAGRRARSGCFWLWAALSVARLAAPLVACAGRCAACACTPHCPTYKLPVARFSPPFLLHSSHFAPLPLSPRSHPWGEAESVIANSCIALASCWTASLCASDRPVDDFPWARKPPCLASPHPPEPGLKQYPHRGDQGKRDPKPILARLLQSRRRSHQLHECSRLRLLDEAHPAGPAPLSRAHPQSRRIGSWTLQTKQQLLRFFAQRIFDADWSRHARCAGQSKEEQEEQKQEQK</sequence>
<dbReference type="GeneID" id="87917737"/>
<name>A0AAE1ING8_9HYPO</name>
<gene>
    <name evidence="2" type="ORF">Triagg1_353</name>
</gene>
<comment type="caution">
    <text evidence="2">The sequence shown here is derived from an EMBL/GenBank/DDBJ whole genome shotgun (WGS) entry which is preliminary data.</text>
</comment>
<feature type="region of interest" description="Disordered" evidence="1">
    <location>
        <begin position="391"/>
        <end position="410"/>
    </location>
</feature>
<keyword evidence="3" id="KW-1185">Reference proteome</keyword>
<dbReference type="AlphaFoldDB" id="A0AAE1ING8"/>
<dbReference type="EMBL" id="JAWRVG010000001">
    <property type="protein sequence ID" value="KAK4085363.1"/>
    <property type="molecule type" value="Genomic_DNA"/>
</dbReference>
<evidence type="ECO:0000313" key="3">
    <source>
        <dbReference type="Proteomes" id="UP001273209"/>
    </source>
</evidence>
<evidence type="ECO:0000256" key="1">
    <source>
        <dbReference type="SAM" id="MobiDB-lite"/>
    </source>
</evidence>
<dbReference type="Proteomes" id="UP001273209">
    <property type="component" value="Unassembled WGS sequence"/>
</dbReference>
<organism evidence="2 3">
    <name type="scientific">Trichoderma aggressivum f. europaeum</name>
    <dbReference type="NCBI Taxonomy" id="173218"/>
    <lineage>
        <taxon>Eukaryota</taxon>
        <taxon>Fungi</taxon>
        <taxon>Dikarya</taxon>
        <taxon>Ascomycota</taxon>
        <taxon>Pezizomycotina</taxon>
        <taxon>Sordariomycetes</taxon>
        <taxon>Hypocreomycetidae</taxon>
        <taxon>Hypocreales</taxon>
        <taxon>Hypocreaceae</taxon>
        <taxon>Trichoderma</taxon>
    </lineage>
</organism>
<feature type="compositionally biased region" description="Basic and acidic residues" evidence="1">
    <location>
        <begin position="308"/>
        <end position="317"/>
    </location>
</feature>
<accession>A0AAE1ING8</accession>
<feature type="region of interest" description="Disordered" evidence="1">
    <location>
        <begin position="295"/>
        <end position="317"/>
    </location>
</feature>
<protein>
    <submittedName>
        <fullName evidence="2">Uncharacterized protein</fullName>
    </submittedName>
</protein>
<evidence type="ECO:0000313" key="2">
    <source>
        <dbReference type="EMBL" id="KAK4085363.1"/>
    </source>
</evidence>